<dbReference type="SUPFAM" id="SSF143422">
    <property type="entry name" value="Transposase IS200-like"/>
    <property type="match status" value="1"/>
</dbReference>
<protein>
    <submittedName>
        <fullName evidence="2">Transposase</fullName>
    </submittedName>
</protein>
<dbReference type="SMART" id="SM01321">
    <property type="entry name" value="Y1_Tnp"/>
    <property type="match status" value="1"/>
</dbReference>
<dbReference type="EMBL" id="QGGY01000018">
    <property type="protein sequence ID" value="PWJ72494.1"/>
    <property type="molecule type" value="Genomic_DNA"/>
</dbReference>
<evidence type="ECO:0000313" key="2">
    <source>
        <dbReference type="EMBL" id="PWJ72494.1"/>
    </source>
</evidence>
<evidence type="ECO:0000259" key="1">
    <source>
        <dbReference type="SMART" id="SM01321"/>
    </source>
</evidence>
<dbReference type="GO" id="GO:0003677">
    <property type="term" value="F:DNA binding"/>
    <property type="evidence" value="ECO:0007669"/>
    <property type="project" value="InterPro"/>
</dbReference>
<organism evidence="2 3">
    <name type="scientific">Murimonas intestini</name>
    <dbReference type="NCBI Taxonomy" id="1337051"/>
    <lineage>
        <taxon>Bacteria</taxon>
        <taxon>Bacillati</taxon>
        <taxon>Bacillota</taxon>
        <taxon>Clostridia</taxon>
        <taxon>Lachnospirales</taxon>
        <taxon>Lachnospiraceae</taxon>
        <taxon>Murimonas</taxon>
    </lineage>
</organism>
<dbReference type="NCBIfam" id="NF033573">
    <property type="entry name" value="transpos_IS200"/>
    <property type="match status" value="1"/>
</dbReference>
<dbReference type="AlphaFoldDB" id="A0AB73SYU4"/>
<dbReference type="GO" id="GO:0004803">
    <property type="term" value="F:transposase activity"/>
    <property type="evidence" value="ECO:0007669"/>
    <property type="project" value="InterPro"/>
</dbReference>
<dbReference type="GO" id="GO:0006313">
    <property type="term" value="P:DNA transposition"/>
    <property type="evidence" value="ECO:0007669"/>
    <property type="project" value="InterPro"/>
</dbReference>
<reference evidence="2 3" key="1">
    <citation type="submission" date="2018-05" db="EMBL/GenBank/DDBJ databases">
        <authorList>
            <person name="Goeker M."/>
            <person name="Huntemann M."/>
            <person name="Clum A."/>
            <person name="Pillay M."/>
            <person name="Palaniappan K."/>
            <person name="Varghese N."/>
            <person name="Mikhailova N."/>
            <person name="Stamatis D."/>
            <person name="Reddy T."/>
            <person name="Daum C."/>
            <person name="Shapiro N."/>
            <person name="Ivanova N."/>
            <person name="Kyrpides N."/>
            <person name="Woyke T."/>
        </authorList>
    </citation>
    <scope>NUCLEOTIDE SEQUENCE [LARGE SCALE GENOMIC DNA]</scope>
    <source>
        <strain evidence="2 3">DSM 26524</strain>
    </source>
</reference>
<name>A0AB73SYU4_9FIRM</name>
<dbReference type="InterPro" id="IPR036515">
    <property type="entry name" value="Transposase_17_sf"/>
</dbReference>
<keyword evidence="3" id="KW-1185">Reference proteome</keyword>
<accession>A0AB73SYU4</accession>
<evidence type="ECO:0000313" key="3">
    <source>
        <dbReference type="Proteomes" id="UP000245412"/>
    </source>
</evidence>
<comment type="caution">
    <text evidence="2">The sequence shown here is derived from an EMBL/GenBank/DDBJ whole genome shotgun (WGS) entry which is preliminary data.</text>
</comment>
<dbReference type="PANTHER" id="PTHR33360">
    <property type="entry name" value="TRANSPOSASE FOR INSERTION SEQUENCE ELEMENT IS200"/>
    <property type="match status" value="1"/>
</dbReference>
<feature type="domain" description="Transposase IS200-like" evidence="1">
    <location>
        <begin position="14"/>
        <end position="133"/>
    </location>
</feature>
<dbReference type="Gene3D" id="3.30.70.1290">
    <property type="entry name" value="Transposase IS200-like"/>
    <property type="match status" value="1"/>
</dbReference>
<gene>
    <name evidence="2" type="ORF">C7383_118105</name>
</gene>
<proteinExistence type="predicted"/>
<dbReference type="Proteomes" id="UP000245412">
    <property type="component" value="Unassembled WGS sequence"/>
</dbReference>
<dbReference type="Pfam" id="PF01797">
    <property type="entry name" value="Y1_Tnp"/>
    <property type="match status" value="1"/>
</dbReference>
<dbReference type="InterPro" id="IPR002686">
    <property type="entry name" value="Transposase_17"/>
</dbReference>
<sequence>MIYIEKLDNNAHSVFLLSYHLIMVVKYRRNVIDYKVSKRAEEIFCYIAPKYGITPEEWNHGKDHVHVKFRAQPKSELSKFINAYKSASSRLIKKEFPQIREKLWKEAFWSQSFCLLSTGGAPIETIRTYIESQGEKHEQG</sequence>
<dbReference type="PANTHER" id="PTHR33360:SF4">
    <property type="entry name" value="TRANSPOSASE IS200-LIKE PROTEIN"/>
    <property type="match status" value="1"/>
</dbReference>